<dbReference type="VEuPathDB" id="VectorBase:GPPI038097"/>
<evidence type="ECO:0000313" key="1">
    <source>
        <dbReference type="EnsemblMetazoa" id="GPPI038097-PA"/>
    </source>
</evidence>
<reference evidence="2" key="1">
    <citation type="submission" date="2015-01" db="EMBL/GenBank/DDBJ databases">
        <authorList>
            <person name="Aksoy S."/>
            <person name="Warren W."/>
            <person name="Wilson R.K."/>
        </authorList>
    </citation>
    <scope>NUCLEOTIDE SEQUENCE [LARGE SCALE GENOMIC DNA]</scope>
    <source>
        <strain evidence="2">IAEA</strain>
    </source>
</reference>
<evidence type="ECO:0000313" key="2">
    <source>
        <dbReference type="Proteomes" id="UP000092460"/>
    </source>
</evidence>
<keyword evidence="2" id="KW-1185">Reference proteome</keyword>
<dbReference type="EMBL" id="JXJN01019007">
    <property type="status" value="NOT_ANNOTATED_CDS"/>
    <property type="molecule type" value="Genomic_DNA"/>
</dbReference>
<protein>
    <submittedName>
        <fullName evidence="1">Uncharacterized protein</fullName>
    </submittedName>
</protein>
<dbReference type="Proteomes" id="UP000092460">
    <property type="component" value="Unassembled WGS sequence"/>
</dbReference>
<name>A0A1B0BR99_9MUSC</name>
<reference evidence="1" key="2">
    <citation type="submission" date="2020-05" db="UniProtKB">
        <authorList>
            <consortium name="EnsemblMetazoa"/>
        </authorList>
    </citation>
    <scope>IDENTIFICATION</scope>
    <source>
        <strain evidence="1">IAEA</strain>
    </source>
</reference>
<dbReference type="AlphaFoldDB" id="A0A1B0BR99"/>
<dbReference type="EnsemblMetazoa" id="GPPI038097-RA">
    <property type="protein sequence ID" value="GPPI038097-PA"/>
    <property type="gene ID" value="GPPI038097"/>
</dbReference>
<proteinExistence type="predicted"/>
<accession>A0A1B0BR99</accession>
<sequence length="371" mass="41525">MLKSMGRKCTNQRNTFEDGMSNAALDSVTFRQYEVHLDHPMSPLPRCLKPKNDIKAKTQNRLKSERHIQNSCVVDIVRNTADLAICVNSTRVKRQSLSFKIRRSKPHLIRFSRIPRIPKKVWTFYSALTYRQEIIASLAVFMQRSNGVPNSLLHILTILRNQSNAFLMLATEITRTTFRIIPKNSFHWVIASLMATSGTLSVSNMSLNACFNCIWPQVMLEVITSIFLNIFAVGPLTAKKNANATIKDLPRELHNIATYVSNLAKVDLRLRLSPSPSSPSPSPSSPSPSSCVFVSSPDSFDISITASLVDSSKFQGTLIRGIISIREIRFVSESLTYGQADTYISMLMTAPVHQTLPSRSLSGKRLAHKND</sequence>
<organism evidence="1 2">
    <name type="scientific">Glossina palpalis gambiensis</name>
    <dbReference type="NCBI Taxonomy" id="67801"/>
    <lineage>
        <taxon>Eukaryota</taxon>
        <taxon>Metazoa</taxon>
        <taxon>Ecdysozoa</taxon>
        <taxon>Arthropoda</taxon>
        <taxon>Hexapoda</taxon>
        <taxon>Insecta</taxon>
        <taxon>Pterygota</taxon>
        <taxon>Neoptera</taxon>
        <taxon>Endopterygota</taxon>
        <taxon>Diptera</taxon>
        <taxon>Brachycera</taxon>
        <taxon>Muscomorpha</taxon>
        <taxon>Hippoboscoidea</taxon>
        <taxon>Glossinidae</taxon>
        <taxon>Glossina</taxon>
    </lineage>
</organism>